<name>A0A0K2ZJC7_9XANT</name>
<protein>
    <submittedName>
        <fullName evidence="2">Uncharacterized protein</fullName>
    </submittedName>
</protein>
<proteinExistence type="predicted"/>
<organism evidence="2 3">
    <name type="scientific">Xanthomonas graminis pv. arrhenatheri LMG 727</name>
    <dbReference type="NCBI Taxonomy" id="1195923"/>
    <lineage>
        <taxon>Bacteria</taxon>
        <taxon>Pseudomonadati</taxon>
        <taxon>Pseudomonadota</taxon>
        <taxon>Gammaproteobacteria</taxon>
        <taxon>Lysobacterales</taxon>
        <taxon>Lysobacteraceae</taxon>
        <taxon>Xanthomonas</taxon>
        <taxon>Xanthomonas translucens group</taxon>
        <taxon>Xanthomonas graminis</taxon>
    </lineage>
</organism>
<reference evidence="3" key="1">
    <citation type="submission" date="2015-07" db="EMBL/GenBank/DDBJ databases">
        <authorList>
            <person name="Wibberg D."/>
        </authorList>
    </citation>
    <scope>NUCLEOTIDE SEQUENCE [LARGE SCALE GENOMIC DNA]</scope>
</reference>
<sequence length="53" mass="5997">MPNQDKQHSDEQGIREGQQDRAQDDTAKQRQGLEDEKLRQAHERGPSSGEHSG</sequence>
<evidence type="ECO:0000313" key="3">
    <source>
        <dbReference type="Proteomes" id="UP000046187"/>
    </source>
</evidence>
<evidence type="ECO:0000256" key="1">
    <source>
        <dbReference type="SAM" id="MobiDB-lite"/>
    </source>
</evidence>
<dbReference type="Proteomes" id="UP000046187">
    <property type="component" value="Unassembled WGS sequence"/>
</dbReference>
<dbReference type="EMBL" id="CXOI01000021">
    <property type="protein sequence ID" value="CTP85743.1"/>
    <property type="molecule type" value="Genomic_DNA"/>
</dbReference>
<dbReference type="AlphaFoldDB" id="A0A0K2ZJC7"/>
<evidence type="ECO:0000313" key="2">
    <source>
        <dbReference type="EMBL" id="CTP85743.1"/>
    </source>
</evidence>
<dbReference type="RefSeq" id="WP_003475440.1">
    <property type="nucleotide sequence ID" value="NZ_CXOI01000021.1"/>
</dbReference>
<feature type="compositionally biased region" description="Basic and acidic residues" evidence="1">
    <location>
        <begin position="1"/>
        <end position="45"/>
    </location>
</feature>
<gene>
    <name evidence="2" type="ORF">XTALMG727_1429</name>
</gene>
<keyword evidence="3" id="KW-1185">Reference proteome</keyword>
<accession>A0A0K2ZJC7</accession>
<feature type="region of interest" description="Disordered" evidence="1">
    <location>
        <begin position="1"/>
        <end position="53"/>
    </location>
</feature>